<dbReference type="RefSeq" id="XP_031009108.1">
    <property type="nucleotide sequence ID" value="XM_031146522.1"/>
</dbReference>
<dbReference type="Gene3D" id="3.40.50.1820">
    <property type="entry name" value="alpha/beta hydrolase"/>
    <property type="match status" value="1"/>
</dbReference>
<dbReference type="PROSITE" id="PS00455">
    <property type="entry name" value="AMP_BINDING"/>
    <property type="match status" value="1"/>
</dbReference>
<dbReference type="Pfam" id="PF00975">
    <property type="entry name" value="Thioesterase"/>
    <property type="match status" value="1"/>
</dbReference>
<dbReference type="Pfam" id="PF00550">
    <property type="entry name" value="PP-binding"/>
    <property type="match status" value="1"/>
</dbReference>
<evidence type="ECO:0000313" key="3">
    <source>
        <dbReference type="Proteomes" id="UP000431533"/>
    </source>
</evidence>
<gene>
    <name evidence="2" type="primary">pngA_1</name>
    <name evidence="2" type="ORF">LHYA1_G001540</name>
</gene>
<dbReference type="InterPro" id="IPR029058">
    <property type="entry name" value="AB_hydrolase_fold"/>
</dbReference>
<dbReference type="PANTHER" id="PTHR24096">
    <property type="entry name" value="LONG-CHAIN-FATTY-ACID--COA LIGASE"/>
    <property type="match status" value="1"/>
</dbReference>
<dbReference type="SUPFAM" id="SSF53474">
    <property type="entry name" value="alpha/beta-Hydrolases"/>
    <property type="match status" value="1"/>
</dbReference>
<dbReference type="GO" id="GO:0031957">
    <property type="term" value="F:very long-chain fatty acid-CoA ligase activity"/>
    <property type="evidence" value="ECO:0007669"/>
    <property type="project" value="TreeGrafter"/>
</dbReference>
<dbReference type="SUPFAM" id="SSF56801">
    <property type="entry name" value="Acetyl-CoA synthetase-like"/>
    <property type="match status" value="1"/>
</dbReference>
<evidence type="ECO:0000259" key="1">
    <source>
        <dbReference type="PROSITE" id="PS50075"/>
    </source>
</evidence>
<dbReference type="InterPro" id="IPR001031">
    <property type="entry name" value="Thioesterase"/>
</dbReference>
<protein>
    <submittedName>
        <fullName evidence="2">Nonribosomal peptide synthetase</fullName>
    </submittedName>
</protein>
<proteinExistence type="predicted"/>
<dbReference type="InterPro" id="IPR009081">
    <property type="entry name" value="PP-bd_ACP"/>
</dbReference>
<feature type="domain" description="Carrier" evidence="1">
    <location>
        <begin position="562"/>
        <end position="641"/>
    </location>
</feature>
<dbReference type="Gene3D" id="1.10.1200.10">
    <property type="entry name" value="ACP-like"/>
    <property type="match status" value="1"/>
</dbReference>
<dbReference type="OrthoDB" id="10253869at2759"/>
<comment type="caution">
    <text evidence="2">The sequence shown here is derived from an EMBL/GenBank/DDBJ whole genome shotgun (WGS) entry which is preliminary data.</text>
</comment>
<dbReference type="Gene3D" id="3.40.50.12780">
    <property type="entry name" value="N-terminal domain of ligase-like"/>
    <property type="match status" value="1"/>
</dbReference>
<dbReference type="SUPFAM" id="SSF47336">
    <property type="entry name" value="ACP-like"/>
    <property type="match status" value="1"/>
</dbReference>
<organism evidence="2 3">
    <name type="scientific">Lachnellula hyalina</name>
    <dbReference type="NCBI Taxonomy" id="1316788"/>
    <lineage>
        <taxon>Eukaryota</taxon>
        <taxon>Fungi</taxon>
        <taxon>Dikarya</taxon>
        <taxon>Ascomycota</taxon>
        <taxon>Pezizomycotina</taxon>
        <taxon>Leotiomycetes</taxon>
        <taxon>Helotiales</taxon>
        <taxon>Lachnaceae</taxon>
        <taxon>Lachnellula</taxon>
    </lineage>
</organism>
<dbReference type="GO" id="GO:0006633">
    <property type="term" value="P:fatty acid biosynthetic process"/>
    <property type="evidence" value="ECO:0007669"/>
    <property type="project" value="TreeGrafter"/>
</dbReference>
<name>A0A8H8R9V2_9HELO</name>
<evidence type="ECO:0000313" key="2">
    <source>
        <dbReference type="EMBL" id="TVY30322.1"/>
    </source>
</evidence>
<keyword evidence="3" id="KW-1185">Reference proteome</keyword>
<dbReference type="GeneID" id="41981738"/>
<dbReference type="InterPro" id="IPR042099">
    <property type="entry name" value="ANL_N_sf"/>
</dbReference>
<accession>A0A8H8R9V2</accession>
<reference evidence="2 3" key="1">
    <citation type="submission" date="2018-05" db="EMBL/GenBank/DDBJ databases">
        <title>Genome sequencing and assembly of the regulated plant pathogen Lachnellula willkommii and related sister species for the development of diagnostic species identification markers.</title>
        <authorList>
            <person name="Giroux E."/>
            <person name="Bilodeau G."/>
        </authorList>
    </citation>
    <scope>NUCLEOTIDE SEQUENCE [LARGE SCALE GENOMIC DNA]</scope>
    <source>
        <strain evidence="2 3">CBS 185.66</strain>
    </source>
</reference>
<dbReference type="InterPro" id="IPR036736">
    <property type="entry name" value="ACP-like_sf"/>
</dbReference>
<dbReference type="Proteomes" id="UP000431533">
    <property type="component" value="Unassembled WGS sequence"/>
</dbReference>
<dbReference type="Pfam" id="PF00501">
    <property type="entry name" value="AMP-binding"/>
    <property type="match status" value="1"/>
</dbReference>
<dbReference type="InterPro" id="IPR020845">
    <property type="entry name" value="AMP-binding_CS"/>
</dbReference>
<dbReference type="InterPro" id="IPR000873">
    <property type="entry name" value="AMP-dep_synth/lig_dom"/>
</dbReference>
<dbReference type="Gene3D" id="3.30.300.30">
    <property type="match status" value="1"/>
</dbReference>
<dbReference type="AlphaFoldDB" id="A0A8H8R9V2"/>
<dbReference type="InterPro" id="IPR045851">
    <property type="entry name" value="AMP-bd_C_sf"/>
</dbReference>
<dbReference type="PANTHER" id="PTHR24096:SF267">
    <property type="entry name" value="MALONATE--COA LIGASE ACSF3, MITOCHONDRIAL"/>
    <property type="match status" value="1"/>
</dbReference>
<dbReference type="EMBL" id="QGMH01000008">
    <property type="protein sequence ID" value="TVY30322.1"/>
    <property type="molecule type" value="Genomic_DNA"/>
</dbReference>
<dbReference type="PROSITE" id="PS50075">
    <property type="entry name" value="CARRIER"/>
    <property type="match status" value="1"/>
</dbReference>
<sequence>MSYHNLLDLLEYAVVNHGIRKVITYSPGDTTNPKVTIYAEIQREARQKCEILRSLDGFSEGKIVLLHLNDHFNVITWFWAALYAGCLPAISTPFSQNEGSRNAHIEHLSKTLISPICITNRSSLDQFSGQHILRPIAVESLHKITQKVSDISVKEPTPEDTALLMLTSGSTGNAKAVCLSHGQILTAVAGKASVIRLPQDGSFLTWIALAHVASMVEIHIQALFLGVDQVHVPPAEIITNPLEFLRLIDRHRVCRTFAPNFFLARLRNALEATSEVPETWDLSCLQYLASGGEANVIETCAAVTRLLMKFGAPEKTIITGFGMTETCAGAIFNTSCPAYDLANRLEFASVGRCMPGIEMRITSQGEQVALGANQAGDLEVTGPVVFKKYFNNEEATASAFTKDGWFKTGDQAMIDVAGHLRLIGRSKDMLIVNGVHYNPEEIESNIEDARIPGVASSFTACFSSLRPPAQTESIYVAFLPTYGNEDITVHLDTLNAISRVTMMQTGARPEIIPLDKAALQKSTLGKLSRTKLKHAFEKGDFVSYEESSREKVLRYRASHHQAPANPTEELLLRVFSSVLQIQDDDFDVETPIFELGITSIELISLKRSIEEHLDLTATIPIITLMTNPTIRSLVKALKDVDSPTTKPQYAPVVTIQPHGTKQPLWLVHPGVGEVLIFLNLARYFPDRPIYAFRARGFSKGEPHFTSIEEATATYHSAMKSRQPQGPYLLAGYSYGSMLAVETAKMLESNGDKIGFLGVFNLPPHIKVRMQQLDWVACLLHLSYFLDLITEAQSRELAAELCAAPREEVLAEVLTQADPCRLAELSLTPVALVNWANLAFDLQSMAVEYEPSGSVAKMDVFYCTPLAVVAQSREQWLREHLVLWRNFVRAGGVAFHEVGGEHYTMLGKEHVFTFQKTLKKVLKSRGF</sequence>